<evidence type="ECO:0000256" key="2">
    <source>
        <dbReference type="ARBA" id="ARBA00023163"/>
    </source>
</evidence>
<protein>
    <recommendedName>
        <fullName evidence="6">Tetratricopeptide repeat protein</fullName>
    </recommendedName>
</protein>
<dbReference type="InterPro" id="IPR011990">
    <property type="entry name" value="TPR-like_helical_dom_sf"/>
</dbReference>
<keyword evidence="5" id="KW-1185">Reference proteome</keyword>
<dbReference type="Pfam" id="PF13174">
    <property type="entry name" value="TPR_6"/>
    <property type="match status" value="1"/>
</dbReference>
<dbReference type="InterPro" id="IPR019734">
    <property type="entry name" value="TPR_rpt"/>
</dbReference>
<evidence type="ECO:0000313" key="4">
    <source>
        <dbReference type="EMBL" id="KAK3608909.1"/>
    </source>
</evidence>
<evidence type="ECO:0000256" key="1">
    <source>
        <dbReference type="ARBA" id="ARBA00022478"/>
    </source>
</evidence>
<reference evidence="4" key="3">
    <citation type="submission" date="2023-05" db="EMBL/GenBank/DDBJ databases">
        <authorList>
            <person name="Smith C.H."/>
        </authorList>
    </citation>
    <scope>NUCLEOTIDE SEQUENCE</scope>
    <source>
        <strain evidence="4">CHS0354</strain>
        <tissue evidence="4">Mantle</tissue>
    </source>
</reference>
<dbReference type="Proteomes" id="UP001195483">
    <property type="component" value="Unassembled WGS sequence"/>
</dbReference>
<comment type="caution">
    <text evidence="4">The sequence shown here is derived from an EMBL/GenBank/DDBJ whole genome shotgun (WGS) entry which is preliminary data.</text>
</comment>
<keyword evidence="3" id="KW-0812">Transmembrane</keyword>
<reference evidence="4" key="2">
    <citation type="journal article" date="2021" name="Genome Biol. Evol.">
        <title>Developing a high-quality reference genome for a parasitic bivalve with doubly uniparental inheritance (Bivalvia: Unionida).</title>
        <authorList>
            <person name="Smith C.H."/>
        </authorList>
    </citation>
    <scope>NUCLEOTIDE SEQUENCE</scope>
    <source>
        <strain evidence="4">CHS0354</strain>
        <tissue evidence="4">Mantle</tissue>
    </source>
</reference>
<proteinExistence type="predicted"/>
<dbReference type="GO" id="GO:0006351">
    <property type="term" value="P:DNA-templated transcription"/>
    <property type="evidence" value="ECO:0007669"/>
    <property type="project" value="InterPro"/>
</dbReference>
<name>A0AAE0WC89_9BIVA</name>
<dbReference type="SUPFAM" id="SSF63562">
    <property type="entry name" value="RPB6/omega subunit-like"/>
    <property type="match status" value="1"/>
</dbReference>
<gene>
    <name evidence="4" type="ORF">CHS0354_006950</name>
</gene>
<keyword evidence="3" id="KW-1133">Transmembrane helix</keyword>
<dbReference type="AlphaFoldDB" id="A0AAE0WC89"/>
<dbReference type="Pfam" id="PF01192">
    <property type="entry name" value="RNA_pol_Rpb6"/>
    <property type="match status" value="1"/>
</dbReference>
<organism evidence="4 5">
    <name type="scientific">Potamilus streckersoni</name>
    <dbReference type="NCBI Taxonomy" id="2493646"/>
    <lineage>
        <taxon>Eukaryota</taxon>
        <taxon>Metazoa</taxon>
        <taxon>Spiralia</taxon>
        <taxon>Lophotrochozoa</taxon>
        <taxon>Mollusca</taxon>
        <taxon>Bivalvia</taxon>
        <taxon>Autobranchia</taxon>
        <taxon>Heteroconchia</taxon>
        <taxon>Palaeoheterodonta</taxon>
        <taxon>Unionida</taxon>
        <taxon>Unionoidea</taxon>
        <taxon>Unionidae</taxon>
        <taxon>Ambleminae</taxon>
        <taxon>Lampsilini</taxon>
        <taxon>Potamilus</taxon>
    </lineage>
</organism>
<accession>A0AAE0WC89</accession>
<evidence type="ECO:0000313" key="5">
    <source>
        <dbReference type="Proteomes" id="UP001195483"/>
    </source>
</evidence>
<dbReference type="InterPro" id="IPR036161">
    <property type="entry name" value="RPB6/omega-like_sf"/>
</dbReference>
<dbReference type="SUPFAM" id="SSF48452">
    <property type="entry name" value="TPR-like"/>
    <property type="match status" value="1"/>
</dbReference>
<dbReference type="GO" id="GO:0000428">
    <property type="term" value="C:DNA-directed RNA polymerase complex"/>
    <property type="evidence" value="ECO:0007669"/>
    <property type="project" value="UniProtKB-KW"/>
</dbReference>
<dbReference type="GO" id="GO:0003899">
    <property type="term" value="F:DNA-directed RNA polymerase activity"/>
    <property type="evidence" value="ECO:0007669"/>
    <property type="project" value="InterPro"/>
</dbReference>
<evidence type="ECO:0008006" key="6">
    <source>
        <dbReference type="Google" id="ProtNLM"/>
    </source>
</evidence>
<keyword evidence="2" id="KW-0804">Transcription</keyword>
<dbReference type="Gene3D" id="3.90.940.10">
    <property type="match status" value="1"/>
</dbReference>
<feature type="transmembrane region" description="Helical" evidence="3">
    <location>
        <begin position="34"/>
        <end position="54"/>
    </location>
</feature>
<dbReference type="InterPro" id="IPR006110">
    <property type="entry name" value="Pol_omega/Rpo6/RPB6"/>
</dbReference>
<dbReference type="EMBL" id="JAEAOA010000469">
    <property type="protein sequence ID" value="KAK3608909.1"/>
    <property type="molecule type" value="Genomic_DNA"/>
</dbReference>
<keyword evidence="3" id="KW-0472">Membrane</keyword>
<evidence type="ECO:0000256" key="3">
    <source>
        <dbReference type="SAM" id="Phobius"/>
    </source>
</evidence>
<dbReference type="Gene3D" id="1.25.40.10">
    <property type="entry name" value="Tetratricopeptide repeat domain"/>
    <property type="match status" value="1"/>
</dbReference>
<keyword evidence="1" id="KW-0240">DNA-directed RNA polymerase</keyword>
<dbReference type="GO" id="GO:0003677">
    <property type="term" value="F:DNA binding"/>
    <property type="evidence" value="ECO:0007669"/>
    <property type="project" value="InterPro"/>
</dbReference>
<reference evidence="4" key="1">
    <citation type="journal article" date="2021" name="Genome Biol. Evol.">
        <title>A High-Quality Reference Genome for a Parasitic Bivalve with Doubly Uniparental Inheritance (Bivalvia: Unionida).</title>
        <authorList>
            <person name="Smith C.H."/>
        </authorList>
    </citation>
    <scope>NUCLEOTIDE SEQUENCE</scope>
    <source>
        <strain evidence="4">CHS0354</strain>
    </source>
</reference>
<sequence length="307" mass="35103">MSEPLTKEQIKQPDAFEKAAVRLLDFRSERYRTVLKLLALGLAAALATAAFMFYRQYQSEKIQNELAELNRKQEKLNYTSENDVNALLSAYRDIISRSDKGSEVSAQAIFQRSVIFKKLNNEQKLVEELKVLTDDPAQNQLYRAMAFFELAELNSKKGNYAEAVKILNSVSIAIFEDRKLFELGLAYLNDDKPAEAKKYFKQLTEQYQSSLYIGFASNMAAINMDYLDFVVEHSGKKNKHSQKLTLFERVLLGSKRARDLYDGKTLTVAGLRVHKPTSAAVYELNHNKITPVVKEQKYAEEEEDIDV</sequence>